<evidence type="ECO:0000313" key="3">
    <source>
        <dbReference type="Proteomes" id="UP000002019"/>
    </source>
</evidence>
<accession>B0VJ95</accession>
<dbReference type="RefSeq" id="WP_015425164.1">
    <property type="nucleotide sequence ID" value="NC_020449.1"/>
</dbReference>
<dbReference type="Gene3D" id="6.10.340.10">
    <property type="match status" value="1"/>
</dbReference>
<keyword evidence="1" id="KW-1133">Transmembrane helix</keyword>
<dbReference type="STRING" id="459349.CLOAM1455"/>
<sequence length="245" mass="28520">MKRSFKARYHILIAILFGIIVLQTLALLFSVARAQNLTTLANDIHSIVIIFVFIIFVYIVILYNYIPFRLHKAIREVEQLIEEISNGNYQIDIDSSIYDQDKDFQELIYALDKMLGIITRFDQAKADKIFEHHQRLQLLINLLPQSILITGANGDVVYCNEPLRKRFPMISETVNLNELIWKNDYHNRIFSVILDSLRYGNNIYDVIVEDVVYLGKVKINGSIVRNRKGLSTGAVYVLEFYDNER</sequence>
<dbReference type="EMBL" id="CU466930">
    <property type="protein sequence ID" value="CAO81306.1"/>
    <property type="molecule type" value="Genomic_DNA"/>
</dbReference>
<reference evidence="2 3" key="1">
    <citation type="journal article" date="2008" name="J. Bacteriol.">
        <title>'Candidatus Cloacamonas acidaminovorans': genome sequence reconstruction provides a first glimpse of a new bacterial division.</title>
        <authorList>
            <person name="Pelletier E."/>
            <person name="Kreimeyer A."/>
            <person name="Bocs S."/>
            <person name="Rouy Z."/>
            <person name="Gyapay G."/>
            <person name="Chouari R."/>
            <person name="Riviere D."/>
            <person name="Ganesan A."/>
            <person name="Daegelen P."/>
            <person name="Sghir A."/>
            <person name="Cohen G.N."/>
            <person name="Medigue C."/>
            <person name="Weissenbach J."/>
            <person name="Le Paslier D."/>
        </authorList>
    </citation>
    <scope>NUCLEOTIDE SEQUENCE [LARGE SCALE GENOMIC DNA]</scope>
    <source>
        <strain evidence="3">Evry</strain>
    </source>
</reference>
<dbReference type="AlphaFoldDB" id="B0VJ95"/>
<proteinExistence type="predicted"/>
<evidence type="ECO:0000313" key="2">
    <source>
        <dbReference type="EMBL" id="CAO81306.1"/>
    </source>
</evidence>
<keyword evidence="1" id="KW-0472">Membrane</keyword>
<dbReference type="KEGG" id="caci:CLOAM1455"/>
<keyword evidence="1" id="KW-0812">Transmembrane</keyword>
<organism evidence="2 3">
    <name type="scientific">Cloacimonas acidaminovorans (strain Evry)</name>
    <dbReference type="NCBI Taxonomy" id="459349"/>
    <lineage>
        <taxon>Bacteria</taxon>
        <taxon>Pseudomonadati</taxon>
        <taxon>Candidatus Cloacimonadota</taxon>
        <taxon>Candidatus Cloacimonadia</taxon>
        <taxon>Candidatus Cloacimonadales</taxon>
        <taxon>Candidatus Cloacimonadaceae</taxon>
        <taxon>Candidatus Cloacimonas</taxon>
    </lineage>
</organism>
<dbReference type="OrthoDB" id="9849174at2"/>
<evidence type="ECO:0000256" key="1">
    <source>
        <dbReference type="SAM" id="Phobius"/>
    </source>
</evidence>
<evidence type="ECO:0008006" key="4">
    <source>
        <dbReference type="Google" id="ProtNLM"/>
    </source>
</evidence>
<protein>
    <recommendedName>
        <fullName evidence="4">HAMP domain-containing protein</fullName>
    </recommendedName>
</protein>
<gene>
    <name evidence="2" type="ordered locus">CLOAM1455</name>
</gene>
<dbReference type="HOGENOM" id="CLU_1132031_0_0_0"/>
<dbReference type="Proteomes" id="UP000002019">
    <property type="component" value="Chromosome"/>
</dbReference>
<feature type="transmembrane region" description="Helical" evidence="1">
    <location>
        <begin position="44"/>
        <end position="66"/>
    </location>
</feature>
<keyword evidence="3" id="KW-1185">Reference proteome</keyword>
<name>B0VJ95_CLOAI</name>